<dbReference type="PANTHER" id="PTHR38765:SF1">
    <property type="entry name" value="DUF484 DOMAIN-CONTAINING PROTEIN"/>
    <property type="match status" value="1"/>
</dbReference>
<evidence type="ECO:0000313" key="1">
    <source>
        <dbReference type="EMBL" id="SNC63787.1"/>
    </source>
</evidence>
<reference evidence="1 2" key="1">
    <citation type="submission" date="2017-06" db="EMBL/GenBank/DDBJ databases">
        <authorList>
            <person name="Kim H.J."/>
            <person name="Triplett B.A."/>
        </authorList>
    </citation>
    <scope>NUCLEOTIDE SEQUENCE [LARGE SCALE GENOMIC DNA]</scope>
    <source>
        <strain evidence="1 2">MWH-VicM1</strain>
    </source>
</reference>
<proteinExistence type="predicted"/>
<dbReference type="PANTHER" id="PTHR38765">
    <property type="entry name" value="DUF484 DOMAIN-CONTAINING PROTEIN"/>
    <property type="match status" value="1"/>
</dbReference>
<dbReference type="Pfam" id="PF04340">
    <property type="entry name" value="DUF484"/>
    <property type="match status" value="1"/>
</dbReference>
<dbReference type="InterPro" id="IPR029016">
    <property type="entry name" value="GAF-like_dom_sf"/>
</dbReference>
<dbReference type="RefSeq" id="WP_088812811.1">
    <property type="nucleotide sequence ID" value="NZ_FYEX01000001.1"/>
</dbReference>
<protein>
    <recommendedName>
        <fullName evidence="3">DUF484 domain-containing protein</fullName>
    </recommendedName>
</protein>
<dbReference type="InterPro" id="IPR007435">
    <property type="entry name" value="DUF484"/>
</dbReference>
<evidence type="ECO:0008006" key="3">
    <source>
        <dbReference type="Google" id="ProtNLM"/>
    </source>
</evidence>
<keyword evidence="2" id="KW-1185">Reference proteome</keyword>
<accession>A0A212TCI9</accession>
<dbReference type="Proteomes" id="UP000197215">
    <property type="component" value="Unassembled WGS sequence"/>
</dbReference>
<dbReference type="EMBL" id="FYEX01000001">
    <property type="protein sequence ID" value="SNC63787.1"/>
    <property type="molecule type" value="Genomic_DNA"/>
</dbReference>
<evidence type="ECO:0000313" key="2">
    <source>
        <dbReference type="Proteomes" id="UP000197215"/>
    </source>
</evidence>
<name>A0A212TCI9_9BURK</name>
<gene>
    <name evidence="1" type="ORF">SAMN06295916_0960</name>
</gene>
<dbReference type="Gene3D" id="3.30.450.40">
    <property type="match status" value="2"/>
</dbReference>
<dbReference type="AlphaFoldDB" id="A0A212TCI9"/>
<sequence length="201" mass="22127">MTQNETNSIEQQEREALVAEWLKATPGFFDRHAELLSEIQLKNPHGDRAISLQERQLGVLRQQNQALNQRLSEMLRFGSQNDKTQGLMIAWLKSLLLAKSESDVRSTIADGLASVFGIELVKLVDGLDLPSYCGSADKAGSAFEPHLNDEIKSLAVINLSNVNAQILLASHHPEKFTADMGSVYLDQIGELASAAITRSKE</sequence>
<dbReference type="OrthoDB" id="8525200at2"/>
<organism evidence="1 2">
    <name type="scientific">Polynucleobacter victoriensis</name>
    <dbReference type="NCBI Taxonomy" id="2049319"/>
    <lineage>
        <taxon>Bacteria</taxon>
        <taxon>Pseudomonadati</taxon>
        <taxon>Pseudomonadota</taxon>
        <taxon>Betaproteobacteria</taxon>
        <taxon>Burkholderiales</taxon>
        <taxon>Burkholderiaceae</taxon>
        <taxon>Polynucleobacter</taxon>
    </lineage>
</organism>